<dbReference type="SUPFAM" id="SSF56601">
    <property type="entry name" value="beta-lactamase/transpeptidase-like"/>
    <property type="match status" value="1"/>
</dbReference>
<gene>
    <name evidence="1" type="ORF">ACFSB2_25405</name>
</gene>
<dbReference type="Gene3D" id="3.40.710.10">
    <property type="entry name" value="DD-peptidase/beta-lactamase superfamily"/>
    <property type="match status" value="1"/>
</dbReference>
<comment type="caution">
    <text evidence="1">The sequence shown here is derived from an EMBL/GenBank/DDBJ whole genome shotgun (WGS) entry which is preliminary data.</text>
</comment>
<accession>A0ABW4JQ55</accession>
<dbReference type="Proteomes" id="UP001597079">
    <property type="component" value="Unassembled WGS sequence"/>
</dbReference>
<evidence type="ECO:0000313" key="1">
    <source>
        <dbReference type="EMBL" id="MFD1678009.1"/>
    </source>
</evidence>
<protein>
    <submittedName>
        <fullName evidence="1">Uncharacterized protein</fullName>
    </submittedName>
</protein>
<keyword evidence="2" id="KW-1185">Reference proteome</keyword>
<dbReference type="EMBL" id="JBHUCX010000099">
    <property type="protein sequence ID" value="MFD1678009.1"/>
    <property type="molecule type" value="Genomic_DNA"/>
</dbReference>
<evidence type="ECO:0000313" key="2">
    <source>
        <dbReference type="Proteomes" id="UP001597079"/>
    </source>
</evidence>
<name>A0ABW4JQ55_9BACL</name>
<dbReference type="InterPro" id="IPR012338">
    <property type="entry name" value="Beta-lactam/transpept-like"/>
</dbReference>
<organism evidence="1 2">
    <name type="scientific">Alicyclobacillus fodiniaquatilis</name>
    <dbReference type="NCBI Taxonomy" id="1661150"/>
    <lineage>
        <taxon>Bacteria</taxon>
        <taxon>Bacillati</taxon>
        <taxon>Bacillota</taxon>
        <taxon>Bacilli</taxon>
        <taxon>Bacillales</taxon>
        <taxon>Alicyclobacillaceae</taxon>
        <taxon>Alicyclobacillus</taxon>
    </lineage>
</organism>
<proteinExistence type="predicted"/>
<sequence length="97" mass="10124">MSYPVFKEIVGQKNATFPEVGTIQNTNLDLGEDGVVGLKTGNLAHIGNMAIAAYRNVDHKRVLVIGMVLGQYGQNDGASLHAALEAGKSLITSAGGE</sequence>
<reference evidence="2" key="1">
    <citation type="journal article" date="2019" name="Int. J. Syst. Evol. Microbiol.">
        <title>The Global Catalogue of Microorganisms (GCM) 10K type strain sequencing project: providing services to taxonomists for standard genome sequencing and annotation.</title>
        <authorList>
            <consortium name="The Broad Institute Genomics Platform"/>
            <consortium name="The Broad Institute Genome Sequencing Center for Infectious Disease"/>
            <person name="Wu L."/>
            <person name="Ma J."/>
        </authorList>
    </citation>
    <scope>NUCLEOTIDE SEQUENCE [LARGE SCALE GENOMIC DNA]</scope>
    <source>
        <strain evidence="2">CGMCC 1.12286</strain>
    </source>
</reference>
<dbReference type="RefSeq" id="WP_377945955.1">
    <property type="nucleotide sequence ID" value="NZ_JBHUCX010000099.1"/>
</dbReference>